<dbReference type="InterPro" id="IPR011059">
    <property type="entry name" value="Metal-dep_hydrolase_composite"/>
</dbReference>
<dbReference type="GO" id="GO:0016810">
    <property type="term" value="F:hydrolase activity, acting on carbon-nitrogen (but not peptide) bonds"/>
    <property type="evidence" value="ECO:0007669"/>
    <property type="project" value="InterPro"/>
</dbReference>
<accession>A0A3N2D7Y0</accession>
<evidence type="ECO:0000313" key="3">
    <source>
        <dbReference type="Proteomes" id="UP000275356"/>
    </source>
</evidence>
<reference evidence="2 3" key="1">
    <citation type="submission" date="2018-11" db="EMBL/GenBank/DDBJ databases">
        <title>Sequencing the genomes of 1000 actinobacteria strains.</title>
        <authorList>
            <person name="Klenk H.-P."/>
        </authorList>
    </citation>
    <scope>NUCLEOTIDE SEQUENCE [LARGE SCALE GENOMIC DNA]</scope>
    <source>
        <strain evidence="2 3">DSM 13521</strain>
    </source>
</reference>
<dbReference type="SUPFAM" id="SSF51556">
    <property type="entry name" value="Metallo-dependent hydrolases"/>
    <property type="match status" value="1"/>
</dbReference>
<dbReference type="EMBL" id="RKHQ01000001">
    <property type="protein sequence ID" value="ROR95802.1"/>
    <property type="molecule type" value="Genomic_DNA"/>
</dbReference>
<protein>
    <submittedName>
        <fullName evidence="2">Imidazolonepropionase-like amidohydrolase</fullName>
    </submittedName>
</protein>
<gene>
    <name evidence="2" type="ORF">EDD28_0364</name>
</gene>
<dbReference type="Pfam" id="PF01979">
    <property type="entry name" value="Amidohydro_1"/>
    <property type="match status" value="1"/>
</dbReference>
<proteinExistence type="predicted"/>
<sequence length="422" mass="43992">MAATAWIGCSLWDGVADTWRDDAGLVVGDDGRIAFVGAADEALAIARSADTGTDGPDGTAGVVELDGARVVPGLVNGHVHFSLALPGPMQDSVHSSTEADLVLLMAGNARDTLRAGITSVRLVGESRFADMALRRAIDAGLVSGPRIRTAGHALCCTGGHGWDADGHEADGADGFRRATREQLRAGADLIKVCISGGIAGEHEAIDTPQLTQDEMRAVIETAHAWGRKVTAHAGPAHVSEEAVALGLDGIEHGYELTAGLCASMAERGVWYTPTISVSRCEDFFVSNGVPTWMIDRALGAGPRHWESLQHAIAAGVPISLGTDMPPQAAYDGTTATVREMEHMQDAGMTALEVMRASTAAGAEWMQEQGQYGTLVPGAAADLVVLDGDPLADVAALRELWGVVKGGDVVRDDRGALRARVLS</sequence>
<dbReference type="RefSeq" id="WP_123738070.1">
    <property type="nucleotide sequence ID" value="NZ_RKHQ01000001.1"/>
</dbReference>
<dbReference type="InterPro" id="IPR051781">
    <property type="entry name" value="Metallo-dep_Hydrolase"/>
</dbReference>
<keyword evidence="3" id="KW-1185">Reference proteome</keyword>
<dbReference type="Gene3D" id="3.20.20.140">
    <property type="entry name" value="Metal-dependent hydrolases"/>
    <property type="match status" value="1"/>
</dbReference>
<keyword evidence="2" id="KW-0378">Hydrolase</keyword>
<organism evidence="2 3">
    <name type="scientific">Salana multivorans</name>
    <dbReference type="NCBI Taxonomy" id="120377"/>
    <lineage>
        <taxon>Bacteria</taxon>
        <taxon>Bacillati</taxon>
        <taxon>Actinomycetota</taxon>
        <taxon>Actinomycetes</taxon>
        <taxon>Micrococcales</taxon>
        <taxon>Beutenbergiaceae</taxon>
        <taxon>Salana</taxon>
    </lineage>
</organism>
<dbReference type="OrthoDB" id="3189065at2"/>
<feature type="domain" description="Amidohydrolase-related" evidence="1">
    <location>
        <begin position="70"/>
        <end position="409"/>
    </location>
</feature>
<comment type="caution">
    <text evidence="2">The sequence shown here is derived from an EMBL/GenBank/DDBJ whole genome shotgun (WGS) entry which is preliminary data.</text>
</comment>
<evidence type="ECO:0000313" key="2">
    <source>
        <dbReference type="EMBL" id="ROR95802.1"/>
    </source>
</evidence>
<dbReference type="PANTHER" id="PTHR43135:SF3">
    <property type="entry name" value="ALPHA-D-RIBOSE 1-METHYLPHOSPHONATE 5-TRIPHOSPHATE DIPHOSPHATASE"/>
    <property type="match status" value="1"/>
</dbReference>
<dbReference type="PANTHER" id="PTHR43135">
    <property type="entry name" value="ALPHA-D-RIBOSE 1-METHYLPHOSPHONATE 5-TRIPHOSPHATE DIPHOSPHATASE"/>
    <property type="match status" value="1"/>
</dbReference>
<dbReference type="SUPFAM" id="SSF51338">
    <property type="entry name" value="Composite domain of metallo-dependent hydrolases"/>
    <property type="match status" value="1"/>
</dbReference>
<name>A0A3N2D7Y0_9MICO</name>
<dbReference type="AlphaFoldDB" id="A0A3N2D7Y0"/>
<dbReference type="Proteomes" id="UP000275356">
    <property type="component" value="Unassembled WGS sequence"/>
</dbReference>
<dbReference type="CDD" id="cd01299">
    <property type="entry name" value="Met_dep_hydrolase_A"/>
    <property type="match status" value="1"/>
</dbReference>
<dbReference type="InterPro" id="IPR057744">
    <property type="entry name" value="OTAase-like"/>
</dbReference>
<dbReference type="Gene3D" id="2.30.40.10">
    <property type="entry name" value="Urease, subunit C, domain 1"/>
    <property type="match status" value="1"/>
</dbReference>
<evidence type="ECO:0000259" key="1">
    <source>
        <dbReference type="Pfam" id="PF01979"/>
    </source>
</evidence>
<dbReference type="InterPro" id="IPR032466">
    <property type="entry name" value="Metal_Hydrolase"/>
</dbReference>
<dbReference type="InterPro" id="IPR006680">
    <property type="entry name" value="Amidohydro-rel"/>
</dbReference>